<dbReference type="InterPro" id="IPR000073">
    <property type="entry name" value="AB_hydrolase_1"/>
</dbReference>
<dbReference type="InterPro" id="IPR050228">
    <property type="entry name" value="Carboxylesterase_BioH"/>
</dbReference>
<dbReference type="SUPFAM" id="SSF53474">
    <property type="entry name" value="alpha/beta-Hydrolases"/>
    <property type="match status" value="1"/>
</dbReference>
<dbReference type="InterPro" id="IPR029058">
    <property type="entry name" value="AB_hydrolase_fold"/>
</dbReference>
<feature type="domain" description="AB hydrolase-1" evidence="1">
    <location>
        <begin position="55"/>
        <end position="200"/>
    </location>
</feature>
<organism evidence="3 4">
    <name type="scientific">Adineta steineri</name>
    <dbReference type="NCBI Taxonomy" id="433720"/>
    <lineage>
        <taxon>Eukaryota</taxon>
        <taxon>Metazoa</taxon>
        <taxon>Spiralia</taxon>
        <taxon>Gnathifera</taxon>
        <taxon>Rotifera</taxon>
        <taxon>Eurotatoria</taxon>
        <taxon>Bdelloidea</taxon>
        <taxon>Adinetida</taxon>
        <taxon>Adinetidae</taxon>
        <taxon>Adineta</taxon>
    </lineage>
</organism>
<reference evidence="3" key="1">
    <citation type="submission" date="2021-02" db="EMBL/GenBank/DDBJ databases">
        <authorList>
            <person name="Nowell W R."/>
        </authorList>
    </citation>
    <scope>NUCLEOTIDE SEQUENCE</scope>
</reference>
<dbReference type="OrthoDB" id="190201at2759"/>
<dbReference type="Proteomes" id="UP000663832">
    <property type="component" value="Unassembled WGS sequence"/>
</dbReference>
<dbReference type="EMBL" id="CAJNOM010000040">
    <property type="protein sequence ID" value="CAF0890564.1"/>
    <property type="molecule type" value="Genomic_DNA"/>
</dbReference>
<name>A0A813YVZ2_9BILA</name>
<proteinExistence type="predicted"/>
<dbReference type="AlphaFoldDB" id="A0A813YVZ2"/>
<dbReference type="Pfam" id="PF12697">
    <property type="entry name" value="Abhydrolase_6"/>
    <property type="match status" value="1"/>
</dbReference>
<dbReference type="EMBL" id="CAJNOI010000001">
    <property type="protein sequence ID" value="CAF0719199.1"/>
    <property type="molecule type" value="Genomic_DNA"/>
</dbReference>
<comment type="caution">
    <text evidence="3">The sequence shown here is derived from an EMBL/GenBank/DDBJ whole genome shotgun (WGS) entry which is preliminary data.</text>
</comment>
<sequence length="324" mass="37315">MVTSLTRIFQRMASTNPSSRFITLPNRPIVQANGETTQGPLELHYWEWKGHQPTILFCHAASFHGRCYDRIINEALHGYHVISLDFRGHGRSQKHPPPYRFRWFGEDVLHFIETLNLSKNNLIGIGHSSGGFALAYAAATASKRLFQSLLLLDPVVFPRTIYEDADSAMFDLSFILRRKNQWSSVDDMISRLEKRDTFSRWPKDTLRNYCTYAIDEDYKLLCAPEGEASIYQSGIQPDSNIYPLIEKSKFIHDIPIHIVRASFGESANPFDWSVTTPDLVKSFKRGRDTQLKNSRHLFPMEEPDIAIDLVQNLIKENKQIFSHL</sequence>
<dbReference type="PANTHER" id="PTHR43194:SF2">
    <property type="entry name" value="PEROXISOMAL MEMBRANE PROTEIN LPX1"/>
    <property type="match status" value="1"/>
</dbReference>
<dbReference type="Proteomes" id="UP000663877">
    <property type="component" value="Unassembled WGS sequence"/>
</dbReference>
<dbReference type="PANTHER" id="PTHR43194">
    <property type="entry name" value="HYDROLASE ALPHA/BETA FOLD FAMILY"/>
    <property type="match status" value="1"/>
</dbReference>
<evidence type="ECO:0000313" key="4">
    <source>
        <dbReference type="Proteomes" id="UP000663832"/>
    </source>
</evidence>
<accession>A0A813YVZ2</accession>
<gene>
    <name evidence="2" type="ORF">BJG266_LOCUS68</name>
    <name evidence="3" type="ORF">QVE165_LOCUS8922</name>
</gene>
<dbReference type="Gene3D" id="3.40.50.1820">
    <property type="entry name" value="alpha/beta hydrolase"/>
    <property type="match status" value="1"/>
</dbReference>
<evidence type="ECO:0000259" key="1">
    <source>
        <dbReference type="Pfam" id="PF12697"/>
    </source>
</evidence>
<keyword evidence="4" id="KW-1185">Reference proteome</keyword>
<evidence type="ECO:0000313" key="3">
    <source>
        <dbReference type="EMBL" id="CAF0890564.1"/>
    </source>
</evidence>
<protein>
    <recommendedName>
        <fullName evidence="1">AB hydrolase-1 domain-containing protein</fullName>
    </recommendedName>
</protein>
<evidence type="ECO:0000313" key="2">
    <source>
        <dbReference type="EMBL" id="CAF0719199.1"/>
    </source>
</evidence>